<dbReference type="SUPFAM" id="SSF110849">
    <property type="entry name" value="ParB/Sulfiredoxin"/>
    <property type="match status" value="1"/>
</dbReference>
<dbReference type="PIRSF" id="PIRSF029669">
    <property type="entry name" value="UCP029669"/>
    <property type="match status" value="1"/>
</dbReference>
<dbReference type="InterPro" id="IPR036086">
    <property type="entry name" value="ParB/Sulfiredoxin_sf"/>
</dbReference>
<dbReference type="OrthoDB" id="323572at2"/>
<keyword evidence="2" id="KW-1185">Reference proteome</keyword>
<dbReference type="KEGG" id="buz:AYM40_07640"/>
<dbReference type="InterPro" id="IPR016932">
    <property type="entry name" value="UCP029669"/>
</dbReference>
<name>A0A161HNJ7_9BURK</name>
<dbReference type="RefSeq" id="WP_063495685.1">
    <property type="nucleotide sequence ID" value="NZ_CP014578.1"/>
</dbReference>
<dbReference type="Gene3D" id="1.10.8.10">
    <property type="entry name" value="DNA helicase RuvA subunit, C-terminal domain"/>
    <property type="match status" value="1"/>
</dbReference>
<evidence type="ECO:0000313" key="2">
    <source>
        <dbReference type="Proteomes" id="UP000076852"/>
    </source>
</evidence>
<dbReference type="Gene3D" id="3.90.1530.10">
    <property type="entry name" value="Conserved hypothetical protein from pyrococcus furiosus pfu- 392566-001, ParB domain"/>
    <property type="match status" value="1"/>
</dbReference>
<dbReference type="Proteomes" id="UP000076852">
    <property type="component" value="Chromosome 1"/>
</dbReference>
<dbReference type="EMBL" id="CP014578">
    <property type="protein sequence ID" value="ANB72247.1"/>
    <property type="molecule type" value="Genomic_DNA"/>
</dbReference>
<organism evidence="1 2">
    <name type="scientific">Paraburkholderia phytofirmans OLGA172</name>
    <dbReference type="NCBI Taxonomy" id="1417228"/>
    <lineage>
        <taxon>Bacteria</taxon>
        <taxon>Pseudomonadati</taxon>
        <taxon>Pseudomonadota</taxon>
        <taxon>Betaproteobacteria</taxon>
        <taxon>Burkholderiales</taxon>
        <taxon>Burkholderiaceae</taxon>
        <taxon>Paraburkholderia</taxon>
    </lineage>
</organism>
<proteinExistence type="predicted"/>
<dbReference type="Pfam" id="PF08857">
    <property type="entry name" value="ParBc_2"/>
    <property type="match status" value="1"/>
</dbReference>
<dbReference type="STRING" id="1804984.AYM40_07640"/>
<dbReference type="InterPro" id="IPR014956">
    <property type="entry name" value="ParBc_2"/>
</dbReference>
<reference evidence="1 2" key="1">
    <citation type="journal article" date="2016" name="Gene">
        <title>PacBio SMRT assembly of a complex multi-replicon genome reveals chlorocatechol degradative operon in a region of genome plasticity.</title>
        <authorList>
            <person name="Ricker N."/>
            <person name="Shen S.Y."/>
            <person name="Goordial J."/>
            <person name="Jin S."/>
            <person name="Fulthorpe R.R."/>
        </authorList>
    </citation>
    <scope>NUCLEOTIDE SEQUENCE [LARGE SCALE GENOMIC DNA]</scope>
    <source>
        <strain evidence="1 2">OLGA172</strain>
    </source>
</reference>
<gene>
    <name evidence="1" type="ORF">AYM40_07640</name>
</gene>
<dbReference type="CDD" id="cd16390">
    <property type="entry name" value="ParB_N_Srx_like"/>
    <property type="match status" value="1"/>
</dbReference>
<evidence type="ECO:0000313" key="1">
    <source>
        <dbReference type="EMBL" id="ANB72247.1"/>
    </source>
</evidence>
<accession>A0A161HNJ7</accession>
<dbReference type="AlphaFoldDB" id="A0A161HNJ7"/>
<protein>
    <submittedName>
        <fullName evidence="1">Chromosome partitioning protein ParB</fullName>
    </submittedName>
</protein>
<sequence length="198" mass="22067">MNTATIKNLRPTQLTHGLREIRQKTQFYRSLSGHDLEMAIAEKPVPVVLGPGGSAFAIDHHHVATALWHAGIKTMPAVLVADLSSLSYGEFWLSMENQRWTYPYDAKGQRRNFADMPDHVWALADDEYRSLAASVRDAGGYEKTTVPLEEFRWADLFRTYLPCPGTDEEFASLERQALKLARSSVAEGLPGYIGKAGS</sequence>